<sequence>MNEKEQFKEVRFRHEKKVGVSVGSANLYLQYTKAAFTTLQNEGYLDKNVWEPLKNIKKQQEQVDTLSEDGIMKMLNVLDRF</sequence>
<dbReference type="InterPro" id="IPR011010">
    <property type="entry name" value="DNA_brk_join_enz"/>
</dbReference>
<evidence type="ECO:0000313" key="2">
    <source>
        <dbReference type="Proteomes" id="UP000077271"/>
    </source>
</evidence>
<evidence type="ECO:0000313" key="1">
    <source>
        <dbReference type="EMBL" id="OAH52926.1"/>
    </source>
</evidence>
<dbReference type="GO" id="GO:0003677">
    <property type="term" value="F:DNA binding"/>
    <property type="evidence" value="ECO:0007669"/>
    <property type="project" value="InterPro"/>
</dbReference>
<protein>
    <submittedName>
        <fullName evidence="1">Uncharacterized protein</fullName>
    </submittedName>
</protein>
<organism evidence="1 2">
    <name type="scientific">Domibacillus aminovorans</name>
    <dbReference type="NCBI Taxonomy" id="29332"/>
    <lineage>
        <taxon>Bacteria</taxon>
        <taxon>Bacillati</taxon>
        <taxon>Bacillota</taxon>
        <taxon>Bacilli</taxon>
        <taxon>Bacillales</taxon>
        <taxon>Bacillaceae</taxon>
        <taxon>Domibacillus</taxon>
    </lineage>
</organism>
<dbReference type="AlphaFoldDB" id="A0A177KIW7"/>
<reference evidence="1 2" key="1">
    <citation type="submission" date="2016-01" db="EMBL/GenBank/DDBJ databases">
        <title>Investigation of taxonomic status of Bacillus aminovorans.</title>
        <authorList>
            <person name="Verma A."/>
            <person name="Pal Y."/>
            <person name="Krishnamurthi S."/>
        </authorList>
    </citation>
    <scope>NUCLEOTIDE SEQUENCE [LARGE SCALE GENOMIC DNA]</scope>
    <source>
        <strain evidence="1 2">DSM 4337</strain>
    </source>
</reference>
<proteinExistence type="predicted"/>
<comment type="caution">
    <text evidence="1">The sequence shown here is derived from an EMBL/GenBank/DDBJ whole genome shotgun (WGS) entry which is preliminary data.</text>
</comment>
<name>A0A177KIW7_9BACI</name>
<dbReference type="EMBL" id="LQWZ01000037">
    <property type="protein sequence ID" value="OAH52926.1"/>
    <property type="molecule type" value="Genomic_DNA"/>
</dbReference>
<dbReference type="OrthoDB" id="107900at2"/>
<dbReference type="SUPFAM" id="SSF56349">
    <property type="entry name" value="DNA breaking-rejoining enzymes"/>
    <property type="match status" value="1"/>
</dbReference>
<gene>
    <name evidence="1" type="ORF">AWH48_14075</name>
</gene>
<dbReference type="Proteomes" id="UP000077271">
    <property type="component" value="Unassembled WGS sequence"/>
</dbReference>
<dbReference type="RefSeq" id="WP_018393470.1">
    <property type="nucleotide sequence ID" value="NZ_LQWZ01000037.1"/>
</dbReference>
<accession>A0A177KIW7</accession>